<organism evidence="1 2">
    <name type="scientific">Dorea longicatena</name>
    <dbReference type="NCBI Taxonomy" id="88431"/>
    <lineage>
        <taxon>Bacteria</taxon>
        <taxon>Bacillati</taxon>
        <taxon>Bacillota</taxon>
        <taxon>Clostridia</taxon>
        <taxon>Lachnospirales</taxon>
        <taxon>Lachnospiraceae</taxon>
        <taxon>Dorea</taxon>
    </lineage>
</organism>
<dbReference type="Proteomes" id="UP000095439">
    <property type="component" value="Unassembled WGS sequence"/>
</dbReference>
<dbReference type="EMBL" id="CYYY01000002">
    <property type="protein sequence ID" value="CUN47186.1"/>
    <property type="molecule type" value="Genomic_DNA"/>
</dbReference>
<protein>
    <submittedName>
        <fullName evidence="1">Uncharacterized protein</fullName>
    </submittedName>
</protein>
<evidence type="ECO:0000313" key="1">
    <source>
        <dbReference type="EMBL" id="CUN47186.1"/>
    </source>
</evidence>
<reference evidence="1 2" key="1">
    <citation type="submission" date="2015-09" db="EMBL/GenBank/DDBJ databases">
        <authorList>
            <consortium name="Pathogen Informatics"/>
        </authorList>
    </citation>
    <scope>NUCLEOTIDE SEQUENCE [LARGE SCALE GENOMIC DNA]</scope>
    <source>
        <strain evidence="1 2">2789STDY5608866</strain>
    </source>
</reference>
<dbReference type="RefSeq" id="WP_187115529.1">
    <property type="nucleotide sequence ID" value="NZ_CABIWY010000002.1"/>
</dbReference>
<dbReference type="AlphaFoldDB" id="A0A173X7W3"/>
<accession>A0A173X7W3</accession>
<name>A0A173X7W3_9FIRM</name>
<sequence>MTGIDGKNVRMFDLYYCDQEYEQKDIIRVLDQPTCCNRIVPWKYFNKTALNMYSLGPYDGREAVILFNEKTRLTEEETIEYFI</sequence>
<proteinExistence type="predicted"/>
<gene>
    <name evidence="1" type="ORF">ERS852423_00530</name>
</gene>
<evidence type="ECO:0000313" key="2">
    <source>
        <dbReference type="Proteomes" id="UP000095439"/>
    </source>
</evidence>